<dbReference type="InterPro" id="IPR007428">
    <property type="entry name" value="MlaA"/>
</dbReference>
<sequence>MRATLPAMPRRHERRQPTRTMAMSSTINSLLRVAGLAGLLALAGCASGPAADPRDPLEPLNRSLYQFNVDVDRALLKPVANAYVEVTPAPLRTGVNNFFDNLRDGWSAVNGVLQLRPREATENGMRFVFNSTFGLAGVLDVASEMGLERTTLDFGMTLGRWGVPDGPYLMLPLLGPSTLRDTAALPVDGQGNAVGQIGHIPTRNGLRALSIVDQRAGLLRAGDMLQEAALDPYSFLRDSYLQRRHSQIGVTPPEERYDLE</sequence>
<name>A0A2S9KG50_9BURK</name>
<dbReference type="OrthoDB" id="9785326at2"/>
<evidence type="ECO:0000256" key="1">
    <source>
        <dbReference type="ARBA" id="ARBA00010634"/>
    </source>
</evidence>
<protein>
    <submittedName>
        <fullName evidence="3">ABC transporter</fullName>
    </submittedName>
</protein>
<keyword evidence="4" id="KW-1185">Reference proteome</keyword>
<dbReference type="PANTHER" id="PTHR30035:SF3">
    <property type="entry name" value="INTERMEMBRANE PHOSPHOLIPID TRANSPORT SYSTEM LIPOPROTEIN MLAA"/>
    <property type="match status" value="1"/>
</dbReference>
<dbReference type="GO" id="GO:0016020">
    <property type="term" value="C:membrane"/>
    <property type="evidence" value="ECO:0007669"/>
    <property type="project" value="InterPro"/>
</dbReference>
<dbReference type="Proteomes" id="UP000238326">
    <property type="component" value="Unassembled WGS sequence"/>
</dbReference>
<reference evidence="3 4" key="1">
    <citation type="submission" date="2018-03" db="EMBL/GenBank/DDBJ databases">
        <title>Comparative genomics illustrates the genes involved in a hyperalkaliphilic mechanisms of Serpentinomonas isolated from highly-alkaline calcium-rich serpentinized springs.</title>
        <authorList>
            <person name="Suzuki S."/>
            <person name="Ishii S."/>
            <person name="Walworth N."/>
            <person name="Bird L."/>
            <person name="Kuenen J.G."/>
            <person name="Nealson K.H."/>
        </authorList>
    </citation>
    <scope>NUCLEOTIDE SEQUENCE [LARGE SCALE GENOMIC DNA]</scope>
    <source>
        <strain evidence="3 4">83</strain>
    </source>
</reference>
<comment type="similarity">
    <text evidence="1">Belongs to the MlaA family.</text>
</comment>
<gene>
    <name evidence="3" type="ORF">C6P61_05845</name>
</gene>
<dbReference type="AlphaFoldDB" id="A0A2S9KG50"/>
<dbReference type="PRINTS" id="PR01805">
    <property type="entry name" value="VACJLIPOPROT"/>
</dbReference>
<dbReference type="Pfam" id="PF04333">
    <property type="entry name" value="MlaA"/>
    <property type="match status" value="1"/>
</dbReference>
<dbReference type="GO" id="GO:0120010">
    <property type="term" value="P:intermembrane phospholipid transfer"/>
    <property type="evidence" value="ECO:0007669"/>
    <property type="project" value="TreeGrafter"/>
</dbReference>
<dbReference type="PANTHER" id="PTHR30035">
    <property type="entry name" value="LIPOPROTEIN VACJ-RELATED"/>
    <property type="match status" value="1"/>
</dbReference>
<organism evidence="3 4">
    <name type="scientific">Malikia spinosa</name>
    <dbReference type="NCBI Taxonomy" id="86180"/>
    <lineage>
        <taxon>Bacteria</taxon>
        <taxon>Pseudomonadati</taxon>
        <taxon>Pseudomonadota</taxon>
        <taxon>Betaproteobacteria</taxon>
        <taxon>Burkholderiales</taxon>
        <taxon>Comamonadaceae</taxon>
        <taxon>Malikia</taxon>
    </lineage>
</organism>
<dbReference type="EMBL" id="PVLR01000015">
    <property type="protein sequence ID" value="PRD69421.1"/>
    <property type="molecule type" value="Genomic_DNA"/>
</dbReference>
<accession>A0A2S9KG50</accession>
<comment type="caution">
    <text evidence="3">The sequence shown here is derived from an EMBL/GenBank/DDBJ whole genome shotgun (WGS) entry which is preliminary data.</text>
</comment>
<evidence type="ECO:0000313" key="3">
    <source>
        <dbReference type="EMBL" id="PRD69421.1"/>
    </source>
</evidence>
<evidence type="ECO:0000313" key="4">
    <source>
        <dbReference type="Proteomes" id="UP000238326"/>
    </source>
</evidence>
<proteinExistence type="inferred from homology"/>
<evidence type="ECO:0000256" key="2">
    <source>
        <dbReference type="ARBA" id="ARBA00022729"/>
    </source>
</evidence>
<keyword evidence="2" id="KW-0732">Signal</keyword>